<protein>
    <recommendedName>
        <fullName evidence="4">VCBS repeat-containing protein</fullName>
    </recommendedName>
</protein>
<name>A0A2W2B598_9ACTN</name>
<dbReference type="Proteomes" id="UP000248764">
    <property type="component" value="Unassembled WGS sequence"/>
</dbReference>
<dbReference type="PANTHER" id="PTHR46580">
    <property type="entry name" value="SENSOR KINASE-RELATED"/>
    <property type="match status" value="1"/>
</dbReference>
<organism evidence="2 3">
    <name type="scientific">Jiangella anatolica</name>
    <dbReference type="NCBI Taxonomy" id="2670374"/>
    <lineage>
        <taxon>Bacteria</taxon>
        <taxon>Bacillati</taxon>
        <taxon>Actinomycetota</taxon>
        <taxon>Actinomycetes</taxon>
        <taxon>Jiangellales</taxon>
        <taxon>Jiangellaceae</taxon>
        <taxon>Jiangella</taxon>
    </lineage>
</organism>
<dbReference type="AlphaFoldDB" id="A0A2W2B598"/>
<dbReference type="PANTHER" id="PTHR46580:SF4">
    <property type="entry name" value="ATP_GTP-BINDING PROTEIN"/>
    <property type="match status" value="1"/>
</dbReference>
<sequence>MSSSSSPAVRGTDMRRLIPLTLVAALVAGLGAAAVPSSAAPRPKPHRVVDLDVAWKPPLRAQSSRALAAAVPGDVTGDGLADAVVRDPGPDSGSLRVYAHDGSAAGANPWPSFTVAAGDWDFADVLQLADVTGDGRPDVVARDPDAGNGTLWIYPNDGSGWPTRYAAGTNWNGYDQIVFGDVTGDGRPDLLAREPGAASGTLWIHPHSGVTSGNPWTRPRYWAGTGWNLATVLTPADITGDGNADLLVRDGGGALWVYPHNGNLRANPYTSRHGAGTGWNLASLLTTADATGDGRPDVVIRDAANALWVYPHNGTTALTNPYTVARYAAGTGWDAADTLLAGDVDGDGRDDVLGRAHAGELWVYPTGAAGGPWSQRFAAGSGWAFENALLLGDITGDGRPDLLARDRAADNGTLWIYPNTGATSSNPWTAPRYFGGTGWNTVTELILGDLTGDGRPDLLARDRRGELWIYPHGGATSSYPWTEGRRWAGSGWSTALTLKLADVDGDARPDLVDHERDGTLWIYATNGAAPIRVGGDWSDTDVLATGDVTGDGRPDLVSRDAAGDLWLHPHDGATTSDPWTTRRPAGPGFAWASALLL</sequence>
<proteinExistence type="predicted"/>
<dbReference type="EMBL" id="POTW01000097">
    <property type="protein sequence ID" value="PZF80190.1"/>
    <property type="molecule type" value="Genomic_DNA"/>
</dbReference>
<dbReference type="PROSITE" id="PS51318">
    <property type="entry name" value="TAT"/>
    <property type="match status" value="1"/>
</dbReference>
<dbReference type="InterPro" id="IPR028994">
    <property type="entry name" value="Integrin_alpha_N"/>
</dbReference>
<evidence type="ECO:0000313" key="2">
    <source>
        <dbReference type="EMBL" id="PZF80190.1"/>
    </source>
</evidence>
<keyword evidence="3" id="KW-1185">Reference proteome</keyword>
<dbReference type="Pfam" id="PF13517">
    <property type="entry name" value="FG-GAP_3"/>
    <property type="match status" value="3"/>
</dbReference>
<dbReference type="InterPro" id="IPR006311">
    <property type="entry name" value="TAT_signal"/>
</dbReference>
<evidence type="ECO:0008006" key="4">
    <source>
        <dbReference type="Google" id="ProtNLM"/>
    </source>
</evidence>
<dbReference type="SUPFAM" id="SSF69318">
    <property type="entry name" value="Integrin alpha N-terminal domain"/>
    <property type="match status" value="2"/>
</dbReference>
<evidence type="ECO:0000256" key="1">
    <source>
        <dbReference type="ARBA" id="ARBA00022729"/>
    </source>
</evidence>
<accession>A0A2W2B598</accession>
<gene>
    <name evidence="2" type="ORF">C1I92_27315</name>
</gene>
<reference evidence="2 3" key="1">
    <citation type="submission" date="2018-01" db="EMBL/GenBank/DDBJ databases">
        <title>Draft genome sequence of Jiangella sp. GTF31.</title>
        <authorList>
            <person name="Sahin N."/>
            <person name="Ay H."/>
            <person name="Saygin H."/>
        </authorList>
    </citation>
    <scope>NUCLEOTIDE SEQUENCE [LARGE SCALE GENOMIC DNA]</scope>
    <source>
        <strain evidence="2 3">GTF31</strain>
    </source>
</reference>
<dbReference type="InterPro" id="IPR013517">
    <property type="entry name" value="FG-GAP"/>
</dbReference>
<dbReference type="Gene3D" id="2.130.10.130">
    <property type="entry name" value="Integrin alpha, N-terminal"/>
    <property type="match status" value="3"/>
</dbReference>
<evidence type="ECO:0000313" key="3">
    <source>
        <dbReference type="Proteomes" id="UP000248764"/>
    </source>
</evidence>
<comment type="caution">
    <text evidence="2">The sequence shown here is derived from an EMBL/GenBank/DDBJ whole genome shotgun (WGS) entry which is preliminary data.</text>
</comment>
<keyword evidence="1" id="KW-0732">Signal</keyword>